<keyword evidence="4" id="KW-1185">Reference proteome</keyword>
<evidence type="ECO:0000313" key="3">
    <source>
        <dbReference type="Proteomes" id="UP000515349"/>
    </source>
</evidence>
<evidence type="ECO:0000313" key="4">
    <source>
        <dbReference type="Proteomes" id="UP000539710"/>
    </source>
</evidence>
<dbReference type="NCBIfam" id="TIGR01200">
    <property type="entry name" value="GLPGLI"/>
    <property type="match status" value="1"/>
</dbReference>
<dbReference type="EMBL" id="JACEUX010000002">
    <property type="protein sequence ID" value="MBA5246806.1"/>
    <property type="molecule type" value="Genomic_DNA"/>
</dbReference>
<dbReference type="EMBL" id="CP059472">
    <property type="protein sequence ID" value="QMS97846.1"/>
    <property type="molecule type" value="Genomic_DNA"/>
</dbReference>
<sequence length="262" mass="30086">MIKAVFLKFSLSLFLTVFGNLFRAQEMFSPSVLVTYEMSSVESLKENAAPEVTHYVLLANETTAVFKAQSAFRYDSIKQINGDQRTLMANFDLEEQANIVINPKEIFYSDLVMNTEVGYREGNDFKWQIIQKFGEVAGLKCQKAVTEKFGRKWTACFSAVSPFMFGPYKFNGLPGLILEVEDDENHYLFRMTDIKKIEGTFPLSRLNQVKMFSKNDYLLVKDNLESDFSLGGKIKFKPEHTRKFQAARELKLKSANPLEREP</sequence>
<reference evidence="1" key="3">
    <citation type="submission" date="2020-07" db="EMBL/GenBank/DDBJ databases">
        <authorList>
            <person name="Yang C."/>
        </authorList>
    </citation>
    <scope>NUCLEOTIDE SEQUENCE</scope>
    <source>
        <strain evidence="1">Cx-624</strain>
    </source>
</reference>
<protein>
    <submittedName>
        <fullName evidence="2">GLPGLI family protein</fullName>
    </submittedName>
</protein>
<accession>A0A7D7QXE6</accession>
<dbReference type="KEGG" id="cbau:H1R16_08980"/>
<evidence type="ECO:0000313" key="1">
    <source>
        <dbReference type="EMBL" id="MBA5246806.1"/>
    </source>
</evidence>
<dbReference type="AlphaFoldDB" id="A0A7D7QXE6"/>
<evidence type="ECO:0000313" key="2">
    <source>
        <dbReference type="EMBL" id="QMS97846.1"/>
    </source>
</evidence>
<reference evidence="2 3" key="1">
    <citation type="submission" date="2020-07" db="EMBL/GenBank/DDBJ databases">
        <title>Chryseobacterium sp.cx-624.</title>
        <authorList>
            <person name="Yang C."/>
        </authorList>
    </citation>
    <scope>NUCLEOTIDE SEQUENCE [LARGE SCALE GENOMIC DNA]</scope>
    <source>
        <strain evidence="2">Cx-624</strain>
        <strain evidence="3">cx-624</strain>
    </source>
</reference>
<dbReference type="RefSeq" id="WP_181886919.1">
    <property type="nucleotide sequence ID" value="NZ_CP059472.1"/>
</dbReference>
<gene>
    <name evidence="2" type="ORF">H1R16_08980</name>
    <name evidence="1" type="ORF">H2507_06460</name>
</gene>
<name>A0A7D7QXE6_9FLAO</name>
<dbReference type="Proteomes" id="UP000539710">
    <property type="component" value="Unassembled WGS sequence"/>
</dbReference>
<dbReference type="Proteomes" id="UP000515349">
    <property type="component" value="Chromosome"/>
</dbReference>
<dbReference type="InterPro" id="IPR005901">
    <property type="entry name" value="GLPGLI"/>
</dbReference>
<reference evidence="4" key="2">
    <citation type="submission" date="2020-07" db="EMBL/GenBank/DDBJ databases">
        <title>Flavobacterium sp. xlx-214.</title>
        <authorList>
            <person name="Yang C."/>
        </authorList>
    </citation>
    <scope>NUCLEOTIDE SEQUENCE [LARGE SCALE GENOMIC DNA]</scope>
    <source>
        <strain evidence="4">CX-624</strain>
    </source>
</reference>
<organism evidence="2 3">
    <name type="scientific">Marnyiella aurantia</name>
    <dbReference type="NCBI Taxonomy" id="2758037"/>
    <lineage>
        <taxon>Bacteria</taxon>
        <taxon>Pseudomonadati</taxon>
        <taxon>Bacteroidota</taxon>
        <taxon>Flavobacteriia</taxon>
        <taxon>Flavobacteriales</taxon>
        <taxon>Weeksellaceae</taxon>
        <taxon>Marnyiella</taxon>
    </lineage>
</organism>
<proteinExistence type="predicted"/>